<protein>
    <recommendedName>
        <fullName evidence="3">Calcium-binding protein</fullName>
    </recommendedName>
</protein>
<sequence>MPSNLDHVRSARKDHLCFKTIKTHLTATFALALATSVTTIAANASAPPASAAGEQAQSADSFVDSIGVNVHLRNTGGVYSKYNDIIKPRLQELGVRHIRDNSGKDAAFYQKLNDLATIGIKSTLIVDVERYQPAEAVALAKAIPNSLVAVEGPNERDHFGGFSYKGLPWPENLRSYQSDLYKAIKRDPATADIAVLHASLATPRNVSAIGFSADSFDQGNIHYYHGVQPAFDLDAKVIPELKKVTGGKPLVVTETGWSNVSQPVKAKYVPRLYLEHFNRGIARTFLYELHNQGTDPNPEHNFGILNFDGSPQPAFTALKNLISLVQDSGGNFTPGKLDYQLSGQTTGVNHTLLQKSDGKFDLILWQDDEGENNPDQQVTLTLNQPFSSAKTFLPLNSTEPTNSYSNPKSLDLRVPDHPLVVELD</sequence>
<organism evidence="2">
    <name type="scientific">uncultured Leptolyngbya sp</name>
    <dbReference type="NCBI Taxonomy" id="332963"/>
    <lineage>
        <taxon>Bacteria</taxon>
        <taxon>Bacillati</taxon>
        <taxon>Cyanobacteriota</taxon>
        <taxon>Cyanophyceae</taxon>
        <taxon>Leptolyngbyales</taxon>
        <taxon>Leptolyngbyaceae</taxon>
        <taxon>Leptolyngbya group</taxon>
        <taxon>Leptolyngbya</taxon>
        <taxon>environmental samples</taxon>
    </lineage>
</organism>
<evidence type="ECO:0008006" key="3">
    <source>
        <dbReference type="Google" id="ProtNLM"/>
    </source>
</evidence>
<dbReference type="SUPFAM" id="SSF51445">
    <property type="entry name" value="(Trans)glycosidases"/>
    <property type="match status" value="1"/>
</dbReference>
<accession>A0A6J4M3I6</accession>
<gene>
    <name evidence="2" type="ORF">AVDCRST_MAG94-2670</name>
</gene>
<dbReference type="EMBL" id="CADCTY010000932">
    <property type="protein sequence ID" value="CAA9348604.1"/>
    <property type="molecule type" value="Genomic_DNA"/>
</dbReference>
<dbReference type="AlphaFoldDB" id="A0A6J4M3I6"/>
<feature type="region of interest" description="Disordered" evidence="1">
    <location>
        <begin position="391"/>
        <end position="411"/>
    </location>
</feature>
<evidence type="ECO:0000256" key="1">
    <source>
        <dbReference type="SAM" id="MobiDB-lite"/>
    </source>
</evidence>
<feature type="compositionally biased region" description="Polar residues" evidence="1">
    <location>
        <begin position="391"/>
        <end position="408"/>
    </location>
</feature>
<dbReference type="InterPro" id="IPR017853">
    <property type="entry name" value="GH"/>
</dbReference>
<evidence type="ECO:0000313" key="2">
    <source>
        <dbReference type="EMBL" id="CAA9348604.1"/>
    </source>
</evidence>
<reference evidence="2" key="1">
    <citation type="submission" date="2020-02" db="EMBL/GenBank/DDBJ databases">
        <authorList>
            <person name="Meier V. D."/>
        </authorList>
    </citation>
    <scope>NUCLEOTIDE SEQUENCE</scope>
    <source>
        <strain evidence="2">AVDCRST_MAG94</strain>
    </source>
</reference>
<name>A0A6J4M3I6_9CYAN</name>
<dbReference type="Gene3D" id="3.20.20.80">
    <property type="entry name" value="Glycosidases"/>
    <property type="match status" value="1"/>
</dbReference>
<proteinExistence type="predicted"/>